<evidence type="ECO:0000256" key="1">
    <source>
        <dbReference type="SAM" id="MobiDB-lite"/>
    </source>
</evidence>
<accession>A0A1W2TP18</accession>
<evidence type="ECO:0000313" key="3">
    <source>
        <dbReference type="Proteomes" id="UP000054516"/>
    </source>
</evidence>
<gene>
    <name evidence="2" type="ORF">SAMD00023353_0204060</name>
</gene>
<dbReference type="Proteomes" id="UP000054516">
    <property type="component" value="Unassembled WGS sequence"/>
</dbReference>
<sequence>MAQPEIHESSGKTRDMGISTFQRLTVSLGVLDFGKDGKHNKPCAYLGSVPMGNSGRDLNRVDIKLTLCARHIIDATEYNQQPETRKHPSVQSPPSSTPLTSLPSNMKVYSALALFAGLSTAASILAGREVSRPYSILASVSVPDDAPADYHATTASLTTEVRSASVQRRESLKKARGPITANDFYECATTQGTPPRASDCTVVINNVLASNQALVIAPGACLLFQYSTCWGFFCSLCERLGTDTNFIASQLTTAQTLCVSGGSAGTIVGEDAPQWEAGFIRANGQLPNYAGDVC</sequence>
<feature type="compositionally biased region" description="Low complexity" evidence="1">
    <location>
        <begin position="92"/>
        <end position="101"/>
    </location>
</feature>
<evidence type="ECO:0000313" key="2">
    <source>
        <dbReference type="EMBL" id="GAP90140.2"/>
    </source>
</evidence>
<reference evidence="2" key="1">
    <citation type="submission" date="2016-03" db="EMBL/GenBank/DDBJ databases">
        <title>Draft genome sequence of Rosellinia necatrix.</title>
        <authorList>
            <person name="Kanematsu S."/>
        </authorList>
    </citation>
    <scope>NUCLEOTIDE SEQUENCE [LARGE SCALE GENOMIC DNA]</scope>
    <source>
        <strain evidence="2">W97</strain>
    </source>
</reference>
<dbReference type="AlphaFoldDB" id="A0A1W2TP18"/>
<organism evidence="2">
    <name type="scientific">Rosellinia necatrix</name>
    <name type="common">White root-rot fungus</name>
    <dbReference type="NCBI Taxonomy" id="77044"/>
    <lineage>
        <taxon>Eukaryota</taxon>
        <taxon>Fungi</taxon>
        <taxon>Dikarya</taxon>
        <taxon>Ascomycota</taxon>
        <taxon>Pezizomycotina</taxon>
        <taxon>Sordariomycetes</taxon>
        <taxon>Xylariomycetidae</taxon>
        <taxon>Xylariales</taxon>
        <taxon>Xylariaceae</taxon>
        <taxon>Rosellinia</taxon>
    </lineage>
</organism>
<name>A0A1W2TP18_ROSNE</name>
<feature type="region of interest" description="Disordered" evidence="1">
    <location>
        <begin position="78"/>
        <end position="101"/>
    </location>
</feature>
<proteinExistence type="predicted"/>
<protein>
    <submittedName>
        <fullName evidence="2">Uncharacterized protein</fullName>
    </submittedName>
</protein>
<keyword evidence="3" id="KW-1185">Reference proteome</keyword>
<dbReference type="EMBL" id="DF977447">
    <property type="protein sequence ID" value="GAP90140.2"/>
    <property type="molecule type" value="Genomic_DNA"/>
</dbReference>
<dbReference type="OrthoDB" id="5211607at2759"/>